<sequence>MVNLAKRDLYSETVKFGGMTICSIFKRLLFFHSIEIGEYSASTEAIICSVSYILNSGTRWIGQLDGVGTMKNLRMFWKSVPQASLNCEDFYSLEDATGTRFSWNTIPVTRGEAENCTIPLGALYSPFTAEVQRSDVAPIECKGCRFIINEHCTLDLAANVWTCCGCGMRNSGRVTTLPTGASQHYIVGSDPTPTLLVFVIDLHMAPEELTVLKEQILTTIKTLSHTNTFASFVLFDSEVKVCDPSNILMDRRIILHGSESYSTSKIAETLNVKDFKNRPYNQHTVTHYFSPLYDPSSASRIEHIIEGIKPTISVQKHRALRSTGLAIQTATVLASETYKTQRSHIFLFTTGPPTLGQGAVVGKDKSESIRSYSDIRRGKAKLSYGTKNFYDDIAKECIQDGSSRSISLFISGYDQVGLYEMRSLSEKTGGVSLLVDSFSMNIFKRSFERLFELDTDGVLVHLNTSANVTVKTSKYLEVAGFIGPGTTKKGNDESVSDHPIGYGLGNKVQLGLLAPFHTFGVYFRSRTVAYGSRRRSMPHYMYAQFQTRYTASNGVCHLKVVTVKKSTTNEEKMDQSFDQEAATVLLARKIIFDITHDKMDHEKISSTLEKTLRKLLRNFAIYIPDEPNTFTLHQNFQLIPQFFYNLIKSPMMMNFNTTPDESAYYTSIFTRSDTPDSLLMIQPHLTAYKPGIEPYPVLLDTASLDPSAVLLMDSFFHVVIHIGMNLAIQRDSGSSIDDTLQPAIAEAADLCSTRFPLPRYVVADEGSSQARFLKSRLNPSENDGSASGGEHKAVHTEDVTVGQFYKRIVASVVKK</sequence>
<keyword evidence="20" id="KW-1185">Reference proteome</keyword>
<dbReference type="Gene3D" id="3.40.50.410">
    <property type="entry name" value="von Willebrand factor, type A domain"/>
    <property type="match status" value="1"/>
</dbReference>
<keyword evidence="13" id="KW-0963">Cytoplasm</keyword>
<evidence type="ECO:0000259" key="16">
    <source>
        <dbReference type="Pfam" id="PF04811"/>
    </source>
</evidence>
<feature type="domain" description="Sec23/Sec24 trunk" evidence="16">
    <location>
        <begin position="191"/>
        <end position="451"/>
    </location>
</feature>
<keyword evidence="4 13" id="KW-0813">Transport</keyword>
<dbReference type="InterPro" id="IPR036174">
    <property type="entry name" value="Znf_Sec23_Sec24_sf"/>
</dbReference>
<protein>
    <recommendedName>
        <fullName evidence="13">Protein transport protein SEC23</fullName>
    </recommendedName>
</protein>
<evidence type="ECO:0000256" key="13">
    <source>
        <dbReference type="RuleBase" id="RU365030"/>
    </source>
</evidence>
<dbReference type="InterPro" id="IPR006900">
    <property type="entry name" value="Sec23/24_helical_dom"/>
</dbReference>
<dbReference type="SUPFAM" id="SSF81995">
    <property type="entry name" value="beta-sandwich domain of Sec23/24"/>
    <property type="match status" value="1"/>
</dbReference>
<feature type="domain" description="Sec23/Sec24 helical" evidence="17">
    <location>
        <begin position="578"/>
        <end position="678"/>
    </location>
</feature>
<dbReference type="PANTHER" id="PTHR11141">
    <property type="entry name" value="PROTEIN TRANSPORT PROTEIN SEC23"/>
    <property type="match status" value="1"/>
</dbReference>
<dbReference type="Gene3D" id="3.40.20.10">
    <property type="entry name" value="Severin"/>
    <property type="match status" value="1"/>
</dbReference>
<dbReference type="InterPro" id="IPR007123">
    <property type="entry name" value="Gelsolin-like_dom"/>
</dbReference>
<comment type="subcellular location">
    <subcellularLocation>
        <location evidence="13">Cytoplasm</location>
    </subcellularLocation>
    <subcellularLocation>
        <location evidence="1 13">Cytoplasmic vesicle</location>
        <location evidence="1 13">COPII-coated vesicle membrane</location>
        <topology evidence="1 13">Peripheral membrane protein</topology>
        <orientation evidence="1 13">Cytoplasmic side</orientation>
    </subcellularLocation>
    <subcellularLocation>
        <location evidence="2 13">Endoplasmic reticulum membrane</location>
        <topology evidence="2 13">Peripheral membrane protein</topology>
        <orientation evidence="2 13">Cytoplasmic side</orientation>
    </subcellularLocation>
    <subcellularLocation>
        <location evidence="13">Golgi apparatus membrane</location>
        <topology evidence="13">Peripheral membrane protein</topology>
        <orientation evidence="13">Cytoplasmic side</orientation>
    </subcellularLocation>
</comment>
<evidence type="ECO:0000256" key="11">
    <source>
        <dbReference type="ARBA" id="ARBA00023136"/>
    </source>
</evidence>
<feature type="domain" description="Sec23/Sec24 beta-sandwich" evidence="18">
    <location>
        <begin position="465"/>
        <end position="567"/>
    </location>
</feature>
<evidence type="ECO:0000256" key="12">
    <source>
        <dbReference type="ARBA" id="ARBA00023329"/>
    </source>
</evidence>
<evidence type="ECO:0000256" key="7">
    <source>
        <dbReference type="ARBA" id="ARBA00022833"/>
    </source>
</evidence>
<dbReference type="GO" id="GO:0070971">
    <property type="term" value="C:endoplasmic reticulum exit site"/>
    <property type="evidence" value="ECO:0007669"/>
    <property type="project" value="TreeGrafter"/>
</dbReference>
<keyword evidence="12 13" id="KW-0968">Cytoplasmic vesicle</keyword>
<evidence type="ECO:0000313" key="19">
    <source>
        <dbReference type="EMBL" id="ONH66533.1"/>
    </source>
</evidence>
<proteinExistence type="inferred from homology"/>
<gene>
    <name evidence="19" type="ORF">BON22_3669</name>
</gene>
<dbReference type="InterPro" id="IPR012990">
    <property type="entry name" value="Beta-sandwich_Sec23_24"/>
</dbReference>
<feature type="domain" description="Gelsolin-like" evidence="14">
    <location>
        <begin position="692"/>
        <end position="773"/>
    </location>
</feature>
<evidence type="ECO:0000256" key="5">
    <source>
        <dbReference type="ARBA" id="ARBA00022723"/>
    </source>
</evidence>
<dbReference type="InterPro" id="IPR037364">
    <property type="entry name" value="Sec23"/>
</dbReference>
<dbReference type="SUPFAM" id="SSF81811">
    <property type="entry name" value="Helical domain of Sec23/24"/>
    <property type="match status" value="1"/>
</dbReference>
<dbReference type="Gene3D" id="2.30.30.380">
    <property type="entry name" value="Zn-finger domain of Sec23/24"/>
    <property type="match status" value="1"/>
</dbReference>
<dbReference type="InterPro" id="IPR029006">
    <property type="entry name" value="ADF-H/Gelsolin-like_dom_sf"/>
</dbReference>
<dbReference type="Gene3D" id="1.20.120.730">
    <property type="entry name" value="Sec23/Sec24 helical domain"/>
    <property type="match status" value="1"/>
</dbReference>
<comment type="caution">
    <text evidence="19">The sequence shown here is derived from an EMBL/GenBank/DDBJ whole genome shotgun (WGS) entry which is preliminary data.</text>
</comment>
<keyword evidence="7 13" id="KW-0862">Zinc</keyword>
<dbReference type="Pfam" id="PF08033">
    <property type="entry name" value="Sec23_BS"/>
    <property type="match status" value="1"/>
</dbReference>
<dbReference type="EMBL" id="MPUK01000007">
    <property type="protein sequence ID" value="ONH66533.1"/>
    <property type="molecule type" value="Genomic_DNA"/>
</dbReference>
<dbReference type="Pfam" id="PF00626">
    <property type="entry name" value="Gelsolin"/>
    <property type="match status" value="1"/>
</dbReference>
<evidence type="ECO:0000256" key="3">
    <source>
        <dbReference type="ARBA" id="ARBA00009210"/>
    </source>
</evidence>
<dbReference type="Pfam" id="PF04815">
    <property type="entry name" value="Sec23_helical"/>
    <property type="match status" value="1"/>
</dbReference>
<dbReference type="InterPro" id="IPR036175">
    <property type="entry name" value="Sec23/24_helical_dom_sf"/>
</dbReference>
<evidence type="ECO:0000256" key="8">
    <source>
        <dbReference type="ARBA" id="ARBA00022892"/>
    </source>
</evidence>
<feature type="domain" description="Zinc finger Sec23/Sec24-type" evidence="15">
    <location>
        <begin position="138"/>
        <end position="170"/>
    </location>
</feature>
<dbReference type="Gene3D" id="2.60.40.1670">
    <property type="entry name" value="beta-sandwich domain of Sec23/24"/>
    <property type="match status" value="1"/>
</dbReference>
<dbReference type="InterPro" id="IPR006896">
    <property type="entry name" value="Sec23/24_trunk_dom"/>
</dbReference>
<evidence type="ECO:0000259" key="18">
    <source>
        <dbReference type="Pfam" id="PF08033"/>
    </source>
</evidence>
<evidence type="ECO:0000259" key="15">
    <source>
        <dbReference type="Pfam" id="PF04810"/>
    </source>
</evidence>
<dbReference type="InterPro" id="IPR036465">
    <property type="entry name" value="vWFA_dom_sf"/>
</dbReference>
<keyword evidence="8 13" id="KW-0931">ER-Golgi transport</keyword>
<comment type="similarity">
    <text evidence="3 13">Belongs to the SEC23/SEC24 family. SEC23 subfamily.</text>
</comment>
<evidence type="ECO:0000259" key="17">
    <source>
        <dbReference type="Pfam" id="PF04815"/>
    </source>
</evidence>
<dbReference type="STRING" id="36022.A0A1V2L3U8"/>
<dbReference type="Pfam" id="PF04810">
    <property type="entry name" value="zf-Sec23_Sec24"/>
    <property type="match status" value="1"/>
</dbReference>
<dbReference type="PANTHER" id="PTHR11141:SF0">
    <property type="entry name" value="PROTEIN TRANSPORT PROTEIN SEC23"/>
    <property type="match status" value="1"/>
</dbReference>
<evidence type="ECO:0000256" key="2">
    <source>
        <dbReference type="ARBA" id="ARBA00004397"/>
    </source>
</evidence>
<keyword evidence="5 13" id="KW-0479">Metal-binding</keyword>
<dbReference type="GO" id="GO:0030127">
    <property type="term" value="C:COPII vesicle coat"/>
    <property type="evidence" value="ECO:0007669"/>
    <property type="project" value="InterPro"/>
</dbReference>
<dbReference type="GO" id="GO:0000139">
    <property type="term" value="C:Golgi membrane"/>
    <property type="evidence" value="ECO:0007669"/>
    <property type="project" value="UniProtKB-SubCell"/>
</dbReference>
<comment type="function">
    <text evidence="13">Component of the coat protein complex II (COPII) which promotes the formation of transport vesicles from the endoplasmic reticulum (ER). The coat has two main functions, the physical deformation of the endoplasmic reticulum membrane into vesicles and the selection of cargo molecules.</text>
</comment>
<evidence type="ECO:0000256" key="10">
    <source>
        <dbReference type="ARBA" id="ARBA00023034"/>
    </source>
</evidence>
<dbReference type="SUPFAM" id="SSF82754">
    <property type="entry name" value="C-terminal, gelsolin-like domain of Sec23/24"/>
    <property type="match status" value="1"/>
</dbReference>
<organism evidence="19 20">
    <name type="scientific">Cyberlindnera fabianii</name>
    <name type="common">Yeast</name>
    <name type="synonym">Hansenula fabianii</name>
    <dbReference type="NCBI Taxonomy" id="36022"/>
    <lineage>
        <taxon>Eukaryota</taxon>
        <taxon>Fungi</taxon>
        <taxon>Dikarya</taxon>
        <taxon>Ascomycota</taxon>
        <taxon>Saccharomycotina</taxon>
        <taxon>Saccharomycetes</taxon>
        <taxon>Phaffomycetales</taxon>
        <taxon>Phaffomycetaceae</taxon>
        <taxon>Cyberlindnera</taxon>
    </lineage>
</organism>
<evidence type="ECO:0000256" key="4">
    <source>
        <dbReference type="ARBA" id="ARBA00022448"/>
    </source>
</evidence>
<keyword evidence="10 13" id="KW-0333">Golgi apparatus</keyword>
<dbReference type="InterPro" id="IPR036180">
    <property type="entry name" value="Gelsolin-like_dom_sf"/>
</dbReference>
<dbReference type="SUPFAM" id="SSF82919">
    <property type="entry name" value="Zn-finger domain of Sec23/24"/>
    <property type="match status" value="1"/>
</dbReference>
<dbReference type="GO" id="GO:0005789">
    <property type="term" value="C:endoplasmic reticulum membrane"/>
    <property type="evidence" value="ECO:0007669"/>
    <property type="project" value="UniProtKB-SubCell"/>
</dbReference>
<evidence type="ECO:0000256" key="1">
    <source>
        <dbReference type="ARBA" id="ARBA00004299"/>
    </source>
</evidence>
<dbReference type="VEuPathDB" id="FungiDB:BON22_3669"/>
<dbReference type="InterPro" id="IPR006895">
    <property type="entry name" value="Znf_Sec23_Sec24"/>
</dbReference>
<dbReference type="GO" id="GO:0005096">
    <property type="term" value="F:GTPase activator activity"/>
    <property type="evidence" value="ECO:0007669"/>
    <property type="project" value="TreeGrafter"/>
</dbReference>
<keyword evidence="6 13" id="KW-0256">Endoplasmic reticulum</keyword>
<reference evidence="20" key="1">
    <citation type="journal article" date="2017" name="Genome Announc.">
        <title>Genome sequences of Cyberlindnera fabianii 65, Pichia kudriavzevii 129, and Saccharomyces cerevisiae 131 isolated from fermented masau fruits in Zimbabwe.</title>
        <authorList>
            <person name="van Rijswijck I.M.H."/>
            <person name="Derks M.F.L."/>
            <person name="Abee T."/>
            <person name="de Ridder D."/>
            <person name="Smid E.J."/>
        </authorList>
    </citation>
    <scope>NUCLEOTIDE SEQUENCE [LARGE SCALE GENOMIC DNA]</scope>
    <source>
        <strain evidence="20">65</strain>
    </source>
</reference>
<dbReference type="SUPFAM" id="SSF53300">
    <property type="entry name" value="vWA-like"/>
    <property type="match status" value="1"/>
</dbReference>
<accession>A0A1V2L3U8</accession>
<dbReference type="GO" id="GO:0006886">
    <property type="term" value="P:intracellular protein transport"/>
    <property type="evidence" value="ECO:0007669"/>
    <property type="project" value="InterPro"/>
</dbReference>
<dbReference type="Proteomes" id="UP000189513">
    <property type="component" value="Unassembled WGS sequence"/>
</dbReference>
<evidence type="ECO:0000259" key="14">
    <source>
        <dbReference type="Pfam" id="PF00626"/>
    </source>
</evidence>
<evidence type="ECO:0000256" key="6">
    <source>
        <dbReference type="ARBA" id="ARBA00022824"/>
    </source>
</evidence>
<dbReference type="AlphaFoldDB" id="A0A1V2L3U8"/>
<dbReference type="GO" id="GO:0090110">
    <property type="term" value="P:COPII-coated vesicle cargo loading"/>
    <property type="evidence" value="ECO:0007669"/>
    <property type="project" value="TreeGrafter"/>
</dbReference>
<name>A0A1V2L3U8_CYBFA</name>
<evidence type="ECO:0000313" key="20">
    <source>
        <dbReference type="Proteomes" id="UP000189513"/>
    </source>
</evidence>
<dbReference type="Pfam" id="PF04811">
    <property type="entry name" value="Sec23_trunk"/>
    <property type="match status" value="1"/>
</dbReference>
<keyword evidence="11 13" id="KW-0472">Membrane</keyword>
<dbReference type="GO" id="GO:0008270">
    <property type="term" value="F:zinc ion binding"/>
    <property type="evidence" value="ECO:0007669"/>
    <property type="project" value="InterPro"/>
</dbReference>
<evidence type="ECO:0000256" key="9">
    <source>
        <dbReference type="ARBA" id="ARBA00022927"/>
    </source>
</evidence>
<keyword evidence="9 13" id="KW-0653">Protein transport</keyword>